<proteinExistence type="predicted"/>
<dbReference type="Proteomes" id="UP001620405">
    <property type="component" value="Unassembled WGS sequence"/>
</dbReference>
<comment type="caution">
    <text evidence="1">The sequence shown here is derived from an EMBL/GenBank/DDBJ whole genome shotgun (WGS) entry which is preliminary data.</text>
</comment>
<gene>
    <name evidence="1" type="ORF">ISP13_15490</name>
</gene>
<keyword evidence="2" id="KW-1185">Reference proteome</keyword>
<evidence type="ECO:0000313" key="1">
    <source>
        <dbReference type="EMBL" id="MFK2874947.1"/>
    </source>
</evidence>
<evidence type="ECO:0000313" key="2">
    <source>
        <dbReference type="Proteomes" id="UP001620405"/>
    </source>
</evidence>
<name>A0ABW8IY50_9GAMM</name>
<reference evidence="1 2" key="1">
    <citation type="submission" date="2020-10" db="EMBL/GenBank/DDBJ databases">
        <title>Phylogeny of dyella-like bacteria.</title>
        <authorList>
            <person name="Fu J."/>
        </authorList>
    </citation>
    <scope>NUCLEOTIDE SEQUENCE [LARGE SCALE GENOMIC DNA]</scope>
    <source>
        <strain evidence="1 2">DHOB07</strain>
    </source>
</reference>
<protein>
    <submittedName>
        <fullName evidence="1">Uncharacterized protein</fullName>
    </submittedName>
</protein>
<accession>A0ABW8IY50</accession>
<sequence>MEKVYTVWDYHDGPRTGIADYRGRPHYYSCQFDQSADEYGNTYALFPIDANTFALALEQWAIWQAWEIAFHSGQVSTESHPGNDGRDSRCDELKRLLQHRLEALPASNIHVYARFHSSPQGATEIGPMEKFFVGWSDAD</sequence>
<organism evidence="1 2">
    <name type="scientific">Dyella lipolytica</name>
    <dbReference type="NCBI Taxonomy" id="1867835"/>
    <lineage>
        <taxon>Bacteria</taxon>
        <taxon>Pseudomonadati</taxon>
        <taxon>Pseudomonadota</taxon>
        <taxon>Gammaproteobacteria</taxon>
        <taxon>Lysobacterales</taxon>
        <taxon>Rhodanobacteraceae</taxon>
        <taxon>Dyella</taxon>
    </lineage>
</organism>
<dbReference type="EMBL" id="JADIKG010000013">
    <property type="protein sequence ID" value="MFK2874947.1"/>
    <property type="molecule type" value="Genomic_DNA"/>
</dbReference>
<dbReference type="RefSeq" id="WP_284396139.1">
    <property type="nucleotide sequence ID" value="NZ_BSNQ01000003.1"/>
</dbReference>